<dbReference type="EMBL" id="QMAU01000038">
    <property type="protein sequence ID" value="RXI54889.1"/>
    <property type="molecule type" value="Genomic_DNA"/>
</dbReference>
<accession>A0ABY0ERH8</accession>
<protein>
    <submittedName>
        <fullName evidence="3">XRE family transcriptional regulator</fullName>
    </submittedName>
</protein>
<evidence type="ECO:0000313" key="3">
    <source>
        <dbReference type="EMBL" id="RXI54889.1"/>
    </source>
</evidence>
<dbReference type="SMART" id="SM00530">
    <property type="entry name" value="HTH_XRE"/>
    <property type="match status" value="1"/>
</dbReference>
<dbReference type="Pfam" id="PF01381">
    <property type="entry name" value="HTH_3"/>
    <property type="match status" value="1"/>
</dbReference>
<dbReference type="InterPro" id="IPR050807">
    <property type="entry name" value="TransReg_Diox_bact_type"/>
</dbReference>
<sequence length="171" mass="19594">MTYIPVGYNIFYKNTLIEYVVYKGDFKMFDENIKRIREQKGLGVNELSRISGVNASYISALERGEKQNPTITILKKLANALEVTIDELMKSEPITYDKLADWDDKHHCSFKEDYFDGEFKTAESAMQFILNQPVIMGFGGFDVNKMSDDEIVEFGNDLLGVLKTLSSKYNK</sequence>
<dbReference type="PANTHER" id="PTHR46797:SF1">
    <property type="entry name" value="METHYLPHOSPHONATE SYNTHASE"/>
    <property type="match status" value="1"/>
</dbReference>
<dbReference type="PANTHER" id="PTHR46797">
    <property type="entry name" value="HTH-TYPE TRANSCRIPTIONAL REGULATOR"/>
    <property type="match status" value="1"/>
</dbReference>
<evidence type="ECO:0000313" key="4">
    <source>
        <dbReference type="Proteomes" id="UP000290273"/>
    </source>
</evidence>
<evidence type="ECO:0000256" key="1">
    <source>
        <dbReference type="ARBA" id="ARBA00023125"/>
    </source>
</evidence>
<name>A0ABY0ERH8_CLOTA</name>
<reference evidence="3 4" key="1">
    <citation type="submission" date="2018-06" db="EMBL/GenBank/DDBJ databases">
        <title>Genome conservation of Clostridium tetani.</title>
        <authorList>
            <person name="Bruggemann H."/>
            <person name="Popoff M.R."/>
        </authorList>
    </citation>
    <scope>NUCLEOTIDE SEQUENCE [LARGE SCALE GENOMIC DNA]</scope>
    <source>
        <strain evidence="3 4">63.05</strain>
    </source>
</reference>
<dbReference type="PROSITE" id="PS50943">
    <property type="entry name" value="HTH_CROC1"/>
    <property type="match status" value="1"/>
</dbReference>
<feature type="domain" description="HTH cro/C1-type" evidence="2">
    <location>
        <begin position="33"/>
        <end position="88"/>
    </location>
</feature>
<dbReference type="Proteomes" id="UP000290273">
    <property type="component" value="Unassembled WGS sequence"/>
</dbReference>
<dbReference type="InterPro" id="IPR001387">
    <property type="entry name" value="Cro/C1-type_HTH"/>
</dbReference>
<gene>
    <name evidence="3" type="ORF">DP131_09125</name>
</gene>
<evidence type="ECO:0000259" key="2">
    <source>
        <dbReference type="PROSITE" id="PS50943"/>
    </source>
</evidence>
<keyword evidence="1" id="KW-0238">DNA-binding</keyword>
<dbReference type="CDD" id="cd00093">
    <property type="entry name" value="HTH_XRE"/>
    <property type="match status" value="1"/>
</dbReference>
<dbReference type="Gene3D" id="1.10.260.40">
    <property type="entry name" value="lambda repressor-like DNA-binding domains"/>
    <property type="match status" value="1"/>
</dbReference>
<dbReference type="SUPFAM" id="SSF47413">
    <property type="entry name" value="lambda repressor-like DNA-binding domains"/>
    <property type="match status" value="1"/>
</dbReference>
<dbReference type="InterPro" id="IPR010982">
    <property type="entry name" value="Lambda_DNA-bd_dom_sf"/>
</dbReference>
<comment type="caution">
    <text evidence="3">The sequence shown here is derived from an EMBL/GenBank/DDBJ whole genome shotgun (WGS) entry which is preliminary data.</text>
</comment>
<organism evidence="3 4">
    <name type="scientific">Clostridium tetani</name>
    <dbReference type="NCBI Taxonomy" id="1513"/>
    <lineage>
        <taxon>Bacteria</taxon>
        <taxon>Bacillati</taxon>
        <taxon>Bacillota</taxon>
        <taxon>Clostridia</taxon>
        <taxon>Eubacteriales</taxon>
        <taxon>Clostridiaceae</taxon>
        <taxon>Clostridium</taxon>
    </lineage>
</organism>
<proteinExistence type="predicted"/>